<dbReference type="Proteomes" id="UP001259347">
    <property type="component" value="Unassembled WGS sequence"/>
</dbReference>
<dbReference type="InterPro" id="IPR011059">
    <property type="entry name" value="Metal-dep_hydrolase_composite"/>
</dbReference>
<dbReference type="PANTHER" id="PTHR22642:SF2">
    <property type="entry name" value="PROTEIN LONG AFTER FAR-RED 3"/>
    <property type="match status" value="1"/>
</dbReference>
<dbReference type="InterPro" id="IPR032466">
    <property type="entry name" value="Metal_Hydrolase"/>
</dbReference>
<evidence type="ECO:0000259" key="1">
    <source>
        <dbReference type="Pfam" id="PF07969"/>
    </source>
</evidence>
<dbReference type="RefSeq" id="WP_310017507.1">
    <property type="nucleotide sequence ID" value="NZ_JAVDUM010000002.1"/>
</dbReference>
<gene>
    <name evidence="2" type="ORF">J2Y69_000661</name>
</gene>
<dbReference type="Gene3D" id="2.30.40.10">
    <property type="entry name" value="Urease, subunit C, domain 1"/>
    <property type="match status" value="1"/>
</dbReference>
<protein>
    <submittedName>
        <fullName evidence="2">Amidohydrolase YtcJ</fullName>
    </submittedName>
</protein>
<comment type="caution">
    <text evidence="2">The sequence shown here is derived from an EMBL/GenBank/DDBJ whole genome shotgun (WGS) entry which is preliminary data.</text>
</comment>
<dbReference type="PANTHER" id="PTHR22642">
    <property type="entry name" value="IMIDAZOLONEPROPIONASE"/>
    <property type="match status" value="1"/>
</dbReference>
<proteinExistence type="predicted"/>
<dbReference type="SUPFAM" id="SSF51338">
    <property type="entry name" value="Composite domain of metallo-dependent hydrolases"/>
    <property type="match status" value="1"/>
</dbReference>
<name>A0ABU1S904_9MICO</name>
<dbReference type="EMBL" id="JAVDUM010000002">
    <property type="protein sequence ID" value="MDR6866076.1"/>
    <property type="molecule type" value="Genomic_DNA"/>
</dbReference>
<feature type="domain" description="Amidohydrolase 3" evidence="1">
    <location>
        <begin position="49"/>
        <end position="498"/>
    </location>
</feature>
<reference evidence="2 3" key="1">
    <citation type="submission" date="2023-07" db="EMBL/GenBank/DDBJ databases">
        <title>Sorghum-associated microbial communities from plants grown in Nebraska, USA.</title>
        <authorList>
            <person name="Schachtman D."/>
        </authorList>
    </citation>
    <scope>NUCLEOTIDE SEQUENCE [LARGE SCALE GENOMIC DNA]</scope>
    <source>
        <strain evidence="2 3">2980</strain>
    </source>
</reference>
<evidence type="ECO:0000313" key="2">
    <source>
        <dbReference type="EMBL" id="MDR6866076.1"/>
    </source>
</evidence>
<sequence length="505" mass="52832">MTFVSALRAVRIASADRRLLATDDPVDVLIEDGRIADIAPTGALRFAGEVLDGGGAWLVPGLWDHHVHTVQWALAAQRVPLADSGSAADAARRMADAGTLGDGRRVGTGYRAVRWADEPSLALLDQATGEIPTYLINADVHSVWLNSAAFRREGFAPVADGLLREQEAFEISRRLNAADPIVADAAVAAAAARAAARGVVGMVDFDMSWNREAWTRRLSAGFDGHRVEFAVYPDDLDRAIAEGLVTGEALSDDPALDPYGLVRMGALKVISDGSLGTRTAACSHGYADDPENHGLLTVPPAALRELLTTATGAGIAAAVHAIGDVALSSALDVFGETGAQGSIEHAQLVRQTDLARFARLGIAASVQPQHAIDDRDAADALWAGQHAIVYPLGSLHRAGIPLRFGSDAPVAPLDPWLAISAAMHRTDDDRPSWHDEERLDVETALAASAHRGTGGEAAIRPGAVADLVLCAEDPATAGPSRLRSMPVAATIVGGRITHDGVGYGG</sequence>
<dbReference type="Pfam" id="PF07969">
    <property type="entry name" value="Amidohydro_3"/>
    <property type="match status" value="1"/>
</dbReference>
<organism evidence="2 3">
    <name type="scientific">Microbacterium resistens</name>
    <dbReference type="NCBI Taxonomy" id="156977"/>
    <lineage>
        <taxon>Bacteria</taxon>
        <taxon>Bacillati</taxon>
        <taxon>Actinomycetota</taxon>
        <taxon>Actinomycetes</taxon>
        <taxon>Micrococcales</taxon>
        <taxon>Microbacteriaceae</taxon>
        <taxon>Microbacterium</taxon>
    </lineage>
</organism>
<accession>A0ABU1S904</accession>
<dbReference type="SUPFAM" id="SSF51556">
    <property type="entry name" value="Metallo-dependent hydrolases"/>
    <property type="match status" value="1"/>
</dbReference>
<dbReference type="InterPro" id="IPR013108">
    <property type="entry name" value="Amidohydro_3"/>
</dbReference>
<dbReference type="Gene3D" id="3.10.310.70">
    <property type="match status" value="1"/>
</dbReference>
<keyword evidence="3" id="KW-1185">Reference proteome</keyword>
<evidence type="ECO:0000313" key="3">
    <source>
        <dbReference type="Proteomes" id="UP001259347"/>
    </source>
</evidence>
<dbReference type="Gene3D" id="3.20.20.140">
    <property type="entry name" value="Metal-dependent hydrolases"/>
    <property type="match status" value="1"/>
</dbReference>